<sequence>MKHNTRRLFTLLTALVCIGLLAGCGTDTAENDTADGGTNTPVSSEAADAATGTDAAETEDLIGEVTYVSDSYIRLSVYQSDTEITDYTDLGSAVLTDTGSSETVILDSDAVFEYVSSGILYSTTADGVTVGDIIAVTATEDGIQEFIVLDYTAPTQSEDATEGDGSSDAQDGGSATEDGGSDAAQDGSTSGDAENGSDASPEPTGTPSADSGDSTLVTAAA</sequence>
<feature type="region of interest" description="Disordered" evidence="1">
    <location>
        <begin position="156"/>
        <end position="221"/>
    </location>
</feature>
<feature type="compositionally biased region" description="Low complexity" evidence="1">
    <location>
        <begin position="163"/>
        <end position="175"/>
    </location>
</feature>
<protein>
    <recommendedName>
        <fullName evidence="5">DUF5666 domain-containing protein</fullName>
    </recommendedName>
</protein>
<name>A0ABV1E5S4_9FIRM</name>
<feature type="compositionally biased region" description="Polar residues" evidence="1">
    <location>
        <begin position="203"/>
        <end position="221"/>
    </location>
</feature>
<organism evidence="3 4">
    <name type="scientific">Pseudoflavonifractor intestinihominis</name>
    <dbReference type="NCBI Taxonomy" id="3133171"/>
    <lineage>
        <taxon>Bacteria</taxon>
        <taxon>Bacillati</taxon>
        <taxon>Bacillota</taxon>
        <taxon>Clostridia</taxon>
        <taxon>Eubacteriales</taxon>
        <taxon>Oscillospiraceae</taxon>
        <taxon>Pseudoflavonifractor</taxon>
    </lineage>
</organism>
<evidence type="ECO:0008006" key="5">
    <source>
        <dbReference type="Google" id="ProtNLM"/>
    </source>
</evidence>
<feature type="region of interest" description="Disordered" evidence="1">
    <location>
        <begin position="30"/>
        <end position="53"/>
    </location>
</feature>
<gene>
    <name evidence="3" type="ORF">WMO64_04070</name>
</gene>
<proteinExistence type="predicted"/>
<evidence type="ECO:0000313" key="4">
    <source>
        <dbReference type="Proteomes" id="UP001464378"/>
    </source>
</evidence>
<dbReference type="PROSITE" id="PS51257">
    <property type="entry name" value="PROKAR_LIPOPROTEIN"/>
    <property type="match status" value="1"/>
</dbReference>
<evidence type="ECO:0000256" key="2">
    <source>
        <dbReference type="SAM" id="SignalP"/>
    </source>
</evidence>
<accession>A0ABV1E5S4</accession>
<dbReference type="RefSeq" id="WP_349231093.1">
    <property type="nucleotide sequence ID" value="NZ_JBBMFK010000004.1"/>
</dbReference>
<keyword evidence="2" id="KW-0732">Signal</keyword>
<evidence type="ECO:0000256" key="1">
    <source>
        <dbReference type="SAM" id="MobiDB-lite"/>
    </source>
</evidence>
<keyword evidence="4" id="KW-1185">Reference proteome</keyword>
<comment type="caution">
    <text evidence="3">The sequence shown here is derived from an EMBL/GenBank/DDBJ whole genome shotgun (WGS) entry which is preliminary data.</text>
</comment>
<evidence type="ECO:0000313" key="3">
    <source>
        <dbReference type="EMBL" id="MEQ2442636.1"/>
    </source>
</evidence>
<dbReference type="EMBL" id="JBBMFK010000004">
    <property type="protein sequence ID" value="MEQ2442636.1"/>
    <property type="molecule type" value="Genomic_DNA"/>
</dbReference>
<dbReference type="Proteomes" id="UP001464378">
    <property type="component" value="Unassembled WGS sequence"/>
</dbReference>
<reference evidence="3 4" key="1">
    <citation type="submission" date="2024-03" db="EMBL/GenBank/DDBJ databases">
        <title>Human intestinal bacterial collection.</title>
        <authorList>
            <person name="Pauvert C."/>
            <person name="Hitch T.C.A."/>
            <person name="Clavel T."/>
        </authorList>
    </citation>
    <scope>NUCLEOTIDE SEQUENCE [LARGE SCALE GENOMIC DNA]</scope>
    <source>
        <strain evidence="3 4">CLA-AP-H29</strain>
    </source>
</reference>
<feature type="signal peptide" evidence="2">
    <location>
        <begin position="1"/>
        <end position="29"/>
    </location>
</feature>
<feature type="chain" id="PRO_5045963977" description="DUF5666 domain-containing protein" evidence="2">
    <location>
        <begin position="30"/>
        <end position="221"/>
    </location>
</feature>